<dbReference type="CDD" id="cd07067">
    <property type="entry name" value="HP_PGM_like"/>
    <property type="match status" value="1"/>
</dbReference>
<keyword evidence="3" id="KW-1185">Reference proteome</keyword>
<dbReference type="InterPro" id="IPR051710">
    <property type="entry name" value="Phosphatase_SH3-domain"/>
</dbReference>
<evidence type="ECO:0000256" key="1">
    <source>
        <dbReference type="SAM" id="MobiDB-lite"/>
    </source>
</evidence>
<proteinExistence type="predicted"/>
<dbReference type="Pfam" id="PF00300">
    <property type="entry name" value="His_Phos_1"/>
    <property type="match status" value="1"/>
</dbReference>
<dbReference type="Proteomes" id="UP001150925">
    <property type="component" value="Unassembled WGS sequence"/>
</dbReference>
<dbReference type="InterPro" id="IPR029033">
    <property type="entry name" value="His_PPase_superfam"/>
</dbReference>
<dbReference type="SMART" id="SM00855">
    <property type="entry name" value="PGAM"/>
    <property type="match status" value="1"/>
</dbReference>
<dbReference type="InterPro" id="IPR013078">
    <property type="entry name" value="His_Pase_superF_clade-1"/>
</dbReference>
<gene>
    <name evidence="2" type="ORF">IWQ62_003608</name>
</gene>
<dbReference type="AlphaFoldDB" id="A0A9W8AUI4"/>
<protein>
    <submittedName>
        <fullName evidence="2">Uncharacterized protein</fullName>
    </submittedName>
</protein>
<dbReference type="Gene3D" id="3.40.50.1240">
    <property type="entry name" value="Phosphoglycerate mutase-like"/>
    <property type="match status" value="1"/>
</dbReference>
<name>A0A9W8AUI4_9FUNG</name>
<comment type="caution">
    <text evidence="2">The sequence shown here is derived from an EMBL/GenBank/DDBJ whole genome shotgun (WGS) entry which is preliminary data.</text>
</comment>
<feature type="region of interest" description="Disordered" evidence="1">
    <location>
        <begin position="1"/>
        <end position="25"/>
    </location>
</feature>
<dbReference type="PANTHER" id="PTHR16469:SF27">
    <property type="entry name" value="UBIQUITIN-ASSOCIATED AND SH3 DOMAIN-CONTAINING BA-RELATED"/>
    <property type="match status" value="1"/>
</dbReference>
<dbReference type="EMBL" id="JANBPY010001001">
    <property type="protein sequence ID" value="KAJ1962203.1"/>
    <property type="molecule type" value="Genomic_DNA"/>
</dbReference>
<organism evidence="2 3">
    <name type="scientific">Dispira parvispora</name>
    <dbReference type="NCBI Taxonomy" id="1520584"/>
    <lineage>
        <taxon>Eukaryota</taxon>
        <taxon>Fungi</taxon>
        <taxon>Fungi incertae sedis</taxon>
        <taxon>Zoopagomycota</taxon>
        <taxon>Kickxellomycotina</taxon>
        <taxon>Dimargaritomycetes</taxon>
        <taxon>Dimargaritales</taxon>
        <taxon>Dimargaritaceae</taxon>
        <taxon>Dispira</taxon>
    </lineage>
</organism>
<dbReference type="SUPFAM" id="SSF53254">
    <property type="entry name" value="Phosphoglycerate mutase-like"/>
    <property type="match status" value="1"/>
</dbReference>
<dbReference type="OrthoDB" id="433124at2759"/>
<evidence type="ECO:0000313" key="2">
    <source>
        <dbReference type="EMBL" id="KAJ1962203.1"/>
    </source>
</evidence>
<evidence type="ECO:0000313" key="3">
    <source>
        <dbReference type="Proteomes" id="UP001150925"/>
    </source>
</evidence>
<accession>A0A9W8AUI4</accession>
<reference evidence="2" key="1">
    <citation type="submission" date="2022-07" db="EMBL/GenBank/DDBJ databases">
        <title>Phylogenomic reconstructions and comparative analyses of Kickxellomycotina fungi.</title>
        <authorList>
            <person name="Reynolds N.K."/>
            <person name="Stajich J.E."/>
            <person name="Barry K."/>
            <person name="Grigoriev I.V."/>
            <person name="Crous P."/>
            <person name="Smith M.E."/>
        </authorList>
    </citation>
    <scope>NUCLEOTIDE SEQUENCE</scope>
    <source>
        <strain evidence="2">RSA 1196</strain>
    </source>
</reference>
<dbReference type="PANTHER" id="PTHR16469">
    <property type="entry name" value="UBIQUITIN-ASSOCIATED AND SH3 DOMAIN-CONTAINING BA-RELATED"/>
    <property type="match status" value="1"/>
</dbReference>
<sequence>MLLHRNSFEPSAPSPRPFKAQLSAPQTHCEHPFKSQLPSLNFYFVRHGERLDHVNPDWEYNSPTPHDPPLSDDGIKQAYTTGRFMYDLESEKGSCMPSGNGSERTVYLFYTSPFRRCVQTACHMIRGLRERYKGHHCAAKGIQLQVEPGLGEWLSERYFPTHLPEEVFTTYLEGLVRDIADGQVPLSCSDVNWTYQHTLAEKSLPNYPESLTALSQRVKQTLAGIVNHVAGHLTLPTSSSVAPQRYVVVLVTHGACVNHLLWATSAQLQLGLPDYCSLTKARLIPYIAQTSDTRDSMTSSDNQLSPSSYQNNFQYNVESQSTSPSQEPRSTLASPLIHWQNHPSLPATTWCVDAQVYSGHLKL</sequence>